<protein>
    <recommendedName>
        <fullName evidence="3">Minor tail protein</fullName>
    </recommendedName>
</protein>
<name>A0ABY6PPH2_9ACTN</name>
<dbReference type="RefSeq" id="WP_265540540.1">
    <property type="nucleotide sequence ID" value="NZ_CP098740.1"/>
</dbReference>
<proteinExistence type="predicted"/>
<sequence length="196" mass="20220">MTANTPRGITYPVLTDQVSTLGPTIQDMALDLDGLAQQLADRLDAAAHRPAARMSAIANQTLTPFVANTVTFAAEEINIGGMVNIPTSNTRIRITEQGLYMVGASVAATTATGTWGLRADITNSASGAVARASLQGNNNSGDEPTNTYLSVGMLTYADGATPADITVAVTSTSGGSVNLQDRSLWAVKMGNIPGGY</sequence>
<dbReference type="EMBL" id="CP098740">
    <property type="protein sequence ID" value="UZK54095.1"/>
    <property type="molecule type" value="Genomic_DNA"/>
</dbReference>
<accession>A0ABY6PPH2</accession>
<gene>
    <name evidence="1" type="ORF">NEH16_07945</name>
</gene>
<keyword evidence="2" id="KW-1185">Reference proteome</keyword>
<evidence type="ECO:0000313" key="1">
    <source>
        <dbReference type="EMBL" id="UZK54095.1"/>
    </source>
</evidence>
<organism evidence="1 2">
    <name type="scientific">Streptomyces drozdowiczii</name>
    <dbReference type="NCBI Taxonomy" id="202862"/>
    <lineage>
        <taxon>Bacteria</taxon>
        <taxon>Bacillati</taxon>
        <taxon>Actinomycetota</taxon>
        <taxon>Actinomycetes</taxon>
        <taxon>Kitasatosporales</taxon>
        <taxon>Streptomycetaceae</taxon>
        <taxon>Streptomyces</taxon>
    </lineage>
</organism>
<reference evidence="1" key="1">
    <citation type="journal article" date="2022" name="Front. Microbiol.">
        <title>Mirubactin C rescues the lethal effect of cell wall biosynthesis mutations in Bacillus subtilis.</title>
        <authorList>
            <person name="Kepplinger B."/>
            <person name="Wen X."/>
            <person name="Tyler A.R."/>
            <person name="Kim B.Y."/>
            <person name="Brown J."/>
            <person name="Banks P."/>
            <person name="Dashti Y."/>
            <person name="Mackenzie E.S."/>
            <person name="Wills C."/>
            <person name="Kawai Y."/>
            <person name="Waldron K.J."/>
            <person name="Allenby N.E.E."/>
            <person name="Wu L.J."/>
            <person name="Hall M.J."/>
            <person name="Errington J."/>
        </authorList>
    </citation>
    <scope>NUCLEOTIDE SEQUENCE</scope>
    <source>
        <strain evidence="1">MDA8-470</strain>
    </source>
</reference>
<evidence type="ECO:0008006" key="3">
    <source>
        <dbReference type="Google" id="ProtNLM"/>
    </source>
</evidence>
<evidence type="ECO:0000313" key="2">
    <source>
        <dbReference type="Proteomes" id="UP001164963"/>
    </source>
</evidence>
<dbReference type="Proteomes" id="UP001164963">
    <property type="component" value="Chromosome"/>
</dbReference>